<feature type="transmembrane region" description="Helical" evidence="17">
    <location>
        <begin position="46"/>
        <end position="70"/>
    </location>
</feature>
<dbReference type="GO" id="GO:0045893">
    <property type="term" value="P:positive regulation of DNA-templated transcription"/>
    <property type="evidence" value="ECO:0007669"/>
    <property type="project" value="Ensembl"/>
</dbReference>
<dbReference type="GO" id="GO:0001991">
    <property type="term" value="P:regulation of systemic arterial blood pressure by circulatory renin-angiotensin"/>
    <property type="evidence" value="ECO:0007669"/>
    <property type="project" value="Ensembl"/>
</dbReference>
<dbReference type="InterPro" id="IPR000248">
    <property type="entry name" value="ATII_rcpt"/>
</dbReference>
<dbReference type="GO" id="GO:0051402">
    <property type="term" value="P:neuron apoptotic process"/>
    <property type="evidence" value="ECO:0007669"/>
    <property type="project" value="Ensembl"/>
</dbReference>
<keyword evidence="7 15" id="KW-0297">G-protein coupled receptor</keyword>
<dbReference type="Pfam" id="PF00001">
    <property type="entry name" value="7tm_1"/>
    <property type="match status" value="1"/>
</dbReference>
<dbReference type="GO" id="GO:0030593">
    <property type="term" value="P:neutrophil chemotaxis"/>
    <property type="evidence" value="ECO:0007669"/>
    <property type="project" value="TreeGrafter"/>
</dbReference>
<dbReference type="Proteomes" id="UP000694392">
    <property type="component" value="Unplaced"/>
</dbReference>
<dbReference type="GO" id="GO:0016493">
    <property type="term" value="F:C-C chemokine receptor activity"/>
    <property type="evidence" value="ECO:0007669"/>
    <property type="project" value="TreeGrafter"/>
</dbReference>
<dbReference type="GO" id="GO:0038060">
    <property type="term" value="P:nitric oxide-cGMP-mediated signaling"/>
    <property type="evidence" value="ECO:0007669"/>
    <property type="project" value="Ensembl"/>
</dbReference>
<dbReference type="PROSITE" id="PS50262">
    <property type="entry name" value="G_PROTEIN_RECEP_F1_2"/>
    <property type="match status" value="1"/>
</dbReference>
<comment type="function">
    <text evidence="14">Receptor for angiotensin II, a vasoconstricting peptide. Signals primarily via a non-canonical G-protein- and beta-arrestin independent pathways. Cooperates with MTUS1 to inhibit ERK2 activation and cell proliferation.</text>
</comment>
<dbReference type="GeneTree" id="ENSGT01130000278303"/>
<evidence type="ECO:0000256" key="17">
    <source>
        <dbReference type="SAM" id="Phobius"/>
    </source>
</evidence>
<evidence type="ECO:0000256" key="2">
    <source>
        <dbReference type="ARBA" id="ARBA00011129"/>
    </source>
</evidence>
<feature type="region of interest" description="Disordered" evidence="16">
    <location>
        <begin position="343"/>
        <end position="374"/>
    </location>
</feature>
<reference evidence="19" key="1">
    <citation type="submission" date="2025-08" db="UniProtKB">
        <authorList>
            <consortium name="Ensembl"/>
        </authorList>
    </citation>
    <scope>IDENTIFICATION</scope>
</reference>
<dbReference type="GO" id="GO:0035640">
    <property type="term" value="P:exploration behavior"/>
    <property type="evidence" value="ECO:0007669"/>
    <property type="project" value="Ensembl"/>
</dbReference>
<dbReference type="GO" id="GO:0035566">
    <property type="term" value="P:regulation of metanephros size"/>
    <property type="evidence" value="ECO:0007669"/>
    <property type="project" value="Ensembl"/>
</dbReference>
<evidence type="ECO:0000259" key="18">
    <source>
        <dbReference type="PROSITE" id="PS50262"/>
    </source>
</evidence>
<protein>
    <recommendedName>
        <fullName evidence="3">Type-2 angiotensin II receptor</fullName>
    </recommendedName>
    <alternativeName>
        <fullName evidence="13">Angiotensin II type-2 receptor</fullName>
    </alternativeName>
</protein>
<feature type="transmembrane region" description="Helical" evidence="17">
    <location>
        <begin position="82"/>
        <end position="104"/>
    </location>
</feature>
<evidence type="ECO:0000256" key="3">
    <source>
        <dbReference type="ARBA" id="ARBA00013651"/>
    </source>
</evidence>
<dbReference type="CDD" id="cd15191">
    <property type="entry name" value="7tmA_AT2R"/>
    <property type="match status" value="1"/>
</dbReference>
<dbReference type="Gene3D" id="1.20.1070.10">
    <property type="entry name" value="Rhodopsin 7-helix transmembrane proteins"/>
    <property type="match status" value="1"/>
</dbReference>
<dbReference type="GO" id="GO:0006954">
    <property type="term" value="P:inflammatory response"/>
    <property type="evidence" value="ECO:0007669"/>
    <property type="project" value="Ensembl"/>
</dbReference>
<gene>
    <name evidence="19" type="primary">AGTR2</name>
</gene>
<keyword evidence="11" id="KW-0325">Glycoprotein</keyword>
<feature type="transmembrane region" description="Helical" evidence="17">
    <location>
        <begin position="110"/>
        <end position="139"/>
    </location>
</feature>
<dbReference type="GO" id="GO:0009897">
    <property type="term" value="C:external side of plasma membrane"/>
    <property type="evidence" value="ECO:0007669"/>
    <property type="project" value="TreeGrafter"/>
</dbReference>
<evidence type="ECO:0000313" key="20">
    <source>
        <dbReference type="Proteomes" id="UP000694392"/>
    </source>
</evidence>
<dbReference type="GO" id="GO:0090190">
    <property type="term" value="P:positive regulation of branching involved in ureteric bud morphogenesis"/>
    <property type="evidence" value="ECO:0007669"/>
    <property type="project" value="Ensembl"/>
</dbReference>
<evidence type="ECO:0000256" key="8">
    <source>
        <dbReference type="ARBA" id="ARBA00023136"/>
    </source>
</evidence>
<dbReference type="FunFam" id="1.20.1070.10:FF:000161">
    <property type="entry name" value="type-2 angiotensin II receptor"/>
    <property type="match status" value="1"/>
</dbReference>
<accession>A0A8D0L1G5</accession>
<name>A0A8D0L1G5_SPHPU</name>
<dbReference type="AlphaFoldDB" id="A0A8D0L1G5"/>
<dbReference type="PANTHER" id="PTHR10489">
    <property type="entry name" value="CELL ADHESION MOLECULE"/>
    <property type="match status" value="1"/>
</dbReference>
<dbReference type="PRINTS" id="PR00241">
    <property type="entry name" value="ANGIOTENSINR"/>
</dbReference>
<keyword evidence="4" id="KW-1003">Cell membrane</keyword>
<dbReference type="GO" id="GO:0010459">
    <property type="term" value="P:negative regulation of heart rate"/>
    <property type="evidence" value="ECO:0007669"/>
    <property type="project" value="Ensembl"/>
</dbReference>
<feature type="transmembrane region" description="Helical" evidence="17">
    <location>
        <begin position="160"/>
        <end position="181"/>
    </location>
</feature>
<feature type="compositionally biased region" description="Acidic residues" evidence="16">
    <location>
        <begin position="360"/>
        <end position="374"/>
    </location>
</feature>
<sequence>MHRNLSTLFATEETLHSLHSSPTNTSTALALSSDCPLVLSDYQFALIPVLYCLIFVLGLLGNSVVVLVLCRHNGPKTVANIYILNLAMADLLSLTTLPLWAAYYAYGYNWIFGSVMCKISGSILCLNTFTSIFFITCMSMDRYQAVIYPLRSQRRTLQQASFVAVIVWSLAGLSSLPTFYFRDTFYVERLGVNACIMAFPYEKYSKWSAGTALMKNILGFLIPLIIIITCYVWIRMRLMKAQGFEKNKKRRDKILKLVAAVVVAFLVCWLPFHVLTFLDALAWMNVITNCVIISVIDAALPFGICIGFANSCINPLLYCFIGNQFQEKLQHLFKLRIYQFSSRRQSSSSKKGSSLKEAESPDDLLEVNPDETTA</sequence>
<keyword evidence="10 15" id="KW-0675">Receptor</keyword>
<dbReference type="PROSITE" id="PS00237">
    <property type="entry name" value="G_PROTEIN_RECEP_F1_1"/>
    <property type="match status" value="1"/>
</dbReference>
<evidence type="ECO:0000256" key="11">
    <source>
        <dbReference type="ARBA" id="ARBA00023180"/>
    </source>
</evidence>
<dbReference type="InterPro" id="IPR000276">
    <property type="entry name" value="GPCR_Rhodpsn"/>
</dbReference>
<evidence type="ECO:0000256" key="13">
    <source>
        <dbReference type="ARBA" id="ARBA00032126"/>
    </source>
</evidence>
<dbReference type="GO" id="GO:0072300">
    <property type="term" value="P:positive regulation of metanephric glomerulus development"/>
    <property type="evidence" value="ECO:0007669"/>
    <property type="project" value="Ensembl"/>
</dbReference>
<dbReference type="PANTHER" id="PTHR10489:SF952">
    <property type="entry name" value="TYPE-2 ANGIOTENSIN II RECEPTOR"/>
    <property type="match status" value="1"/>
</dbReference>
<dbReference type="OMA" id="TFNCSHK"/>
<comment type="subcellular location">
    <subcellularLocation>
        <location evidence="1">Cell membrane</location>
        <topology evidence="1">Multi-pass membrane protein</topology>
    </subcellularLocation>
</comment>
<dbReference type="GO" id="GO:0006955">
    <property type="term" value="P:immune response"/>
    <property type="evidence" value="ECO:0007669"/>
    <property type="project" value="TreeGrafter"/>
</dbReference>
<feature type="transmembrane region" description="Helical" evidence="17">
    <location>
        <begin position="254"/>
        <end position="274"/>
    </location>
</feature>
<evidence type="ECO:0000256" key="14">
    <source>
        <dbReference type="ARBA" id="ARBA00045573"/>
    </source>
</evidence>
<dbReference type="InterPro" id="IPR017452">
    <property type="entry name" value="GPCR_Rhodpsn_7TM"/>
</dbReference>
<keyword evidence="12 15" id="KW-0807">Transducer</keyword>
<evidence type="ECO:0000256" key="6">
    <source>
        <dbReference type="ARBA" id="ARBA00022989"/>
    </source>
</evidence>
<organism evidence="19 20">
    <name type="scientific">Sphenodon punctatus</name>
    <name type="common">Tuatara</name>
    <name type="synonym">Hatteria punctata</name>
    <dbReference type="NCBI Taxonomy" id="8508"/>
    <lineage>
        <taxon>Eukaryota</taxon>
        <taxon>Metazoa</taxon>
        <taxon>Chordata</taxon>
        <taxon>Craniata</taxon>
        <taxon>Vertebrata</taxon>
        <taxon>Euteleostomi</taxon>
        <taxon>Lepidosauria</taxon>
        <taxon>Sphenodontia</taxon>
        <taxon>Sphenodontidae</taxon>
        <taxon>Sphenodon</taxon>
    </lineage>
</organism>
<keyword evidence="20" id="KW-1185">Reference proteome</keyword>
<evidence type="ECO:0000256" key="1">
    <source>
        <dbReference type="ARBA" id="ARBA00004651"/>
    </source>
</evidence>
<keyword evidence="8 17" id="KW-0472">Membrane</keyword>
<comment type="similarity">
    <text evidence="15">Belongs to the G-protein coupled receptor 1 family.</text>
</comment>
<dbReference type="PRINTS" id="PR00237">
    <property type="entry name" value="GPCRRHODOPSN"/>
</dbReference>
<dbReference type="GO" id="GO:0007199">
    <property type="term" value="P:G protein-coupled receptor signaling pathway coupled to cGMP nucleotide second messenger"/>
    <property type="evidence" value="ECO:0007669"/>
    <property type="project" value="Ensembl"/>
</dbReference>
<dbReference type="GO" id="GO:0019722">
    <property type="term" value="P:calcium-mediated signaling"/>
    <property type="evidence" value="ECO:0007669"/>
    <property type="project" value="TreeGrafter"/>
</dbReference>
<evidence type="ECO:0000256" key="16">
    <source>
        <dbReference type="SAM" id="MobiDB-lite"/>
    </source>
</evidence>
<reference evidence="19" key="2">
    <citation type="submission" date="2025-09" db="UniProtKB">
        <authorList>
            <consortium name="Ensembl"/>
        </authorList>
    </citation>
    <scope>IDENTIFICATION</scope>
</reference>
<dbReference type="GO" id="GO:0051387">
    <property type="term" value="P:negative regulation of neurotrophin TRK receptor signaling pathway"/>
    <property type="evidence" value="ECO:0007669"/>
    <property type="project" value="Ensembl"/>
</dbReference>
<dbReference type="SUPFAM" id="SSF81321">
    <property type="entry name" value="Family A G protein-coupled receptor-like"/>
    <property type="match status" value="1"/>
</dbReference>
<dbReference type="InterPro" id="IPR000147">
    <property type="entry name" value="ATII_AT2_rcpt"/>
</dbReference>
<dbReference type="Ensembl" id="ENSSPUT00000000679.1">
    <property type="protein sequence ID" value="ENSSPUP00000000639.1"/>
    <property type="gene ID" value="ENSSPUG00000000557.1"/>
</dbReference>
<dbReference type="GO" id="GO:0002033">
    <property type="term" value="P:angiotensin-mediated vasodilation involved in regulation of systemic arterial blood pressure"/>
    <property type="evidence" value="ECO:0007669"/>
    <property type="project" value="Ensembl"/>
</dbReference>
<keyword evidence="5 15" id="KW-0812">Transmembrane</keyword>
<feature type="compositionally biased region" description="Low complexity" evidence="16">
    <location>
        <begin position="343"/>
        <end position="352"/>
    </location>
</feature>
<dbReference type="GO" id="GO:0019957">
    <property type="term" value="F:C-C chemokine binding"/>
    <property type="evidence" value="ECO:0007669"/>
    <property type="project" value="TreeGrafter"/>
</dbReference>
<evidence type="ECO:0000313" key="19">
    <source>
        <dbReference type="Ensembl" id="ENSSPUP00000000639.1"/>
    </source>
</evidence>
<dbReference type="PRINTS" id="PR00636">
    <property type="entry name" value="ANGIOTENSN2R"/>
</dbReference>
<evidence type="ECO:0000256" key="10">
    <source>
        <dbReference type="ARBA" id="ARBA00023170"/>
    </source>
</evidence>
<dbReference type="GO" id="GO:0007204">
    <property type="term" value="P:positive regulation of cytosolic calcium ion concentration"/>
    <property type="evidence" value="ECO:0007669"/>
    <property type="project" value="TreeGrafter"/>
</dbReference>
<proteinExistence type="inferred from homology"/>
<keyword evidence="9" id="KW-1015">Disulfide bond</keyword>
<evidence type="ECO:0000256" key="12">
    <source>
        <dbReference type="ARBA" id="ARBA00023224"/>
    </source>
</evidence>
<dbReference type="GO" id="GO:2001238">
    <property type="term" value="P:positive regulation of extrinsic apoptotic signaling pathway"/>
    <property type="evidence" value="ECO:0007669"/>
    <property type="project" value="Ensembl"/>
</dbReference>
<evidence type="ECO:0000256" key="4">
    <source>
        <dbReference type="ARBA" id="ARBA00022475"/>
    </source>
</evidence>
<evidence type="ECO:0000256" key="7">
    <source>
        <dbReference type="ARBA" id="ARBA00023040"/>
    </source>
</evidence>
<evidence type="ECO:0000256" key="15">
    <source>
        <dbReference type="RuleBase" id="RU000688"/>
    </source>
</evidence>
<keyword evidence="6 17" id="KW-1133">Transmembrane helix</keyword>
<evidence type="ECO:0000256" key="5">
    <source>
        <dbReference type="ARBA" id="ARBA00022692"/>
    </source>
</evidence>
<dbReference type="GO" id="GO:0002035">
    <property type="term" value="P:brain renin-angiotensin system"/>
    <property type="evidence" value="ECO:0007669"/>
    <property type="project" value="Ensembl"/>
</dbReference>
<feature type="transmembrane region" description="Helical" evidence="17">
    <location>
        <begin position="286"/>
        <end position="309"/>
    </location>
</feature>
<dbReference type="GO" id="GO:0004945">
    <property type="term" value="F:angiotensin type II receptor activity"/>
    <property type="evidence" value="ECO:0007669"/>
    <property type="project" value="Ensembl"/>
</dbReference>
<comment type="subunit">
    <text evidence="2">Interacts with MTUS1.</text>
</comment>
<dbReference type="InterPro" id="IPR050119">
    <property type="entry name" value="CCR1-9-like"/>
</dbReference>
<feature type="transmembrane region" description="Helical" evidence="17">
    <location>
        <begin position="217"/>
        <end position="234"/>
    </location>
</feature>
<evidence type="ECO:0000256" key="9">
    <source>
        <dbReference type="ARBA" id="ARBA00023157"/>
    </source>
</evidence>
<feature type="domain" description="G-protein coupled receptors family 1 profile" evidence="18">
    <location>
        <begin position="61"/>
        <end position="318"/>
    </location>
</feature>